<feature type="region of interest" description="Disordered" evidence="1">
    <location>
        <begin position="1"/>
        <end position="23"/>
    </location>
</feature>
<gene>
    <name evidence="2" type="ORF">GCM10007173_27950</name>
</gene>
<evidence type="ECO:0000313" key="3">
    <source>
        <dbReference type="Proteomes" id="UP000606115"/>
    </source>
</evidence>
<keyword evidence="3" id="KW-1185">Reference proteome</keyword>
<dbReference type="Proteomes" id="UP000606115">
    <property type="component" value="Unassembled WGS sequence"/>
</dbReference>
<reference evidence="3" key="1">
    <citation type="journal article" date="2019" name="Int. J. Syst. Evol. Microbiol.">
        <title>The Global Catalogue of Microorganisms (GCM) 10K type strain sequencing project: providing services to taxonomists for standard genome sequencing and annotation.</title>
        <authorList>
            <consortium name="The Broad Institute Genomics Platform"/>
            <consortium name="The Broad Institute Genome Sequencing Center for Infectious Disease"/>
            <person name="Wu L."/>
            <person name="Ma J."/>
        </authorList>
    </citation>
    <scope>NUCLEOTIDE SEQUENCE [LARGE SCALE GENOMIC DNA]</scope>
    <source>
        <strain evidence="3">CGMCC 1.3685</strain>
    </source>
</reference>
<dbReference type="EMBL" id="BMKX01000007">
    <property type="protein sequence ID" value="GGJ67464.1"/>
    <property type="molecule type" value="Genomic_DNA"/>
</dbReference>
<proteinExistence type="predicted"/>
<protein>
    <submittedName>
        <fullName evidence="2">Uncharacterized protein</fullName>
    </submittedName>
</protein>
<sequence>MSVSKKRHSRSAQQRHRERERLEIKDRATFRQHRFSQAIDKLCEADGTIELEAAIRCVQKIVPDKTGLLSTFLYATPTDILADRRGWKSITNASDDDDAELWIYTPSIPKDWDERSVDQPTELAWDGDYYTLTPAIRGGTRSSRIVYYDNPFRLIREINDIESW</sequence>
<dbReference type="GeneID" id="303305138"/>
<accession>A0ABQ2DPU6</accession>
<name>A0ABQ2DPU6_9MICC</name>
<evidence type="ECO:0000256" key="1">
    <source>
        <dbReference type="SAM" id="MobiDB-lite"/>
    </source>
</evidence>
<evidence type="ECO:0000313" key="2">
    <source>
        <dbReference type="EMBL" id="GGJ67464.1"/>
    </source>
</evidence>
<dbReference type="RefSeq" id="WP_096256818.1">
    <property type="nucleotide sequence ID" value="NZ_BMKX01000007.1"/>
</dbReference>
<organism evidence="2 3">
    <name type="scientific">Glutamicibacter ardleyensis</name>
    <dbReference type="NCBI Taxonomy" id="225894"/>
    <lineage>
        <taxon>Bacteria</taxon>
        <taxon>Bacillati</taxon>
        <taxon>Actinomycetota</taxon>
        <taxon>Actinomycetes</taxon>
        <taxon>Micrococcales</taxon>
        <taxon>Micrococcaceae</taxon>
        <taxon>Glutamicibacter</taxon>
    </lineage>
</organism>
<feature type="compositionally biased region" description="Basic residues" evidence="1">
    <location>
        <begin position="1"/>
        <end position="14"/>
    </location>
</feature>
<comment type="caution">
    <text evidence="2">The sequence shown here is derived from an EMBL/GenBank/DDBJ whole genome shotgun (WGS) entry which is preliminary data.</text>
</comment>